<dbReference type="EMBL" id="JAVDVQ010000036">
    <property type="protein sequence ID" value="MDR7084912.1"/>
    <property type="molecule type" value="Genomic_DNA"/>
</dbReference>
<accession>A0ABU1UI91</accession>
<evidence type="ECO:0000313" key="1">
    <source>
        <dbReference type="EMBL" id="MDR7084912.1"/>
    </source>
</evidence>
<dbReference type="RefSeq" id="WP_310062069.1">
    <property type="nucleotide sequence ID" value="NZ_JAVDVQ010000036.1"/>
</dbReference>
<gene>
    <name evidence="1" type="ORF">J2X01_004231</name>
</gene>
<dbReference type="Proteomes" id="UP001252243">
    <property type="component" value="Unassembled WGS sequence"/>
</dbReference>
<organism evidence="1 2">
    <name type="scientific">Arthrobacter ginsengisoli</name>
    <dbReference type="NCBI Taxonomy" id="1356565"/>
    <lineage>
        <taxon>Bacteria</taxon>
        <taxon>Bacillati</taxon>
        <taxon>Actinomycetota</taxon>
        <taxon>Actinomycetes</taxon>
        <taxon>Micrococcales</taxon>
        <taxon>Micrococcaceae</taxon>
        <taxon>Arthrobacter</taxon>
    </lineage>
</organism>
<proteinExistence type="predicted"/>
<comment type="caution">
    <text evidence="1">The sequence shown here is derived from an EMBL/GenBank/DDBJ whole genome shotgun (WGS) entry which is preliminary data.</text>
</comment>
<name>A0ABU1UI91_9MICC</name>
<sequence>MQGVLAPVHKDQWWDHAQPNDIAQVHTLAVGWKDHDPAALAASERVQSEVQNRYGIDTRDVGTDAAYLESGIETISAEQARREAVAEHRKGMALRGSGPLMFVWAFLSDLLLRLPSMSVQESNFGPYSDDVCRTS</sequence>
<evidence type="ECO:0000313" key="2">
    <source>
        <dbReference type="Proteomes" id="UP001252243"/>
    </source>
</evidence>
<protein>
    <submittedName>
        <fullName evidence="1">Uncharacterized protein</fullName>
    </submittedName>
</protein>
<keyword evidence="2" id="KW-1185">Reference proteome</keyword>
<reference evidence="1 2" key="1">
    <citation type="submission" date="2023-07" db="EMBL/GenBank/DDBJ databases">
        <title>Sorghum-associated microbial communities from plants grown in Nebraska, USA.</title>
        <authorList>
            <person name="Schachtman D."/>
        </authorList>
    </citation>
    <scope>NUCLEOTIDE SEQUENCE [LARGE SCALE GENOMIC DNA]</scope>
    <source>
        <strain evidence="1 2">BE167</strain>
    </source>
</reference>